<dbReference type="Gene3D" id="3.30.70.270">
    <property type="match status" value="1"/>
</dbReference>
<dbReference type="CDD" id="cd01949">
    <property type="entry name" value="GGDEF"/>
    <property type="match status" value="1"/>
</dbReference>
<keyword evidence="1" id="KW-0472">Membrane</keyword>
<evidence type="ECO:0000259" key="2">
    <source>
        <dbReference type="PROSITE" id="PS50887"/>
    </source>
</evidence>
<feature type="transmembrane region" description="Helical" evidence="1">
    <location>
        <begin position="119"/>
        <end position="136"/>
    </location>
</feature>
<feature type="transmembrane region" description="Helical" evidence="1">
    <location>
        <begin position="92"/>
        <end position="113"/>
    </location>
</feature>
<dbReference type="KEGG" id="osg:BST96_17150"/>
<sequence>MSKPRRIADWFIPNSIKQNPVTGHVELENNYERAMIMILIFFISYSSIIASHLYYYSFVTPDKETFVTMSFGLSVVAYTTAILICKLLNSSIIFLGNAYCFATFLSLIGTITITGLSWGSPHLPTVLFIPALAFLICGQRSGVAWSLIILLLFLLIWWVHPLKAPLPQIYPPEMLNQARLTGWVGAALLVAVCINAYQVNYKNLSERLAKERSHYAYQAEHDPLTGLANRKLFFRRANSAIDVAVEEHIKAAIVYIDLNDFKEVNDNFGHQAGDEVLIQKARQLKSAVRSSDTVARLGGDEFGIVFHAINNEPIERLMKKLTDTMNQAIVIDGNPLVVGSSIGVALVPDHGTDFDELMQHADSDMYTVKQAYKEEESALS</sequence>
<evidence type="ECO:0000313" key="4">
    <source>
        <dbReference type="Proteomes" id="UP000193450"/>
    </source>
</evidence>
<dbReference type="Proteomes" id="UP000193450">
    <property type="component" value="Chromosome"/>
</dbReference>
<evidence type="ECO:0000256" key="1">
    <source>
        <dbReference type="SAM" id="Phobius"/>
    </source>
</evidence>
<dbReference type="EMBL" id="CP019343">
    <property type="protein sequence ID" value="ARN75681.1"/>
    <property type="molecule type" value="Genomic_DNA"/>
</dbReference>
<feature type="transmembrane region" description="Helical" evidence="1">
    <location>
        <begin position="180"/>
        <end position="197"/>
    </location>
</feature>
<feature type="transmembrane region" description="Helical" evidence="1">
    <location>
        <begin position="66"/>
        <end position="85"/>
    </location>
</feature>
<dbReference type="Pfam" id="PF00990">
    <property type="entry name" value="GGDEF"/>
    <property type="match status" value="1"/>
</dbReference>
<name>A0A1X9NET5_9GAMM</name>
<feature type="transmembrane region" description="Helical" evidence="1">
    <location>
        <begin position="34"/>
        <end position="54"/>
    </location>
</feature>
<keyword evidence="1" id="KW-1133">Transmembrane helix</keyword>
<dbReference type="InterPro" id="IPR029787">
    <property type="entry name" value="Nucleotide_cyclase"/>
</dbReference>
<feature type="transmembrane region" description="Helical" evidence="1">
    <location>
        <begin position="143"/>
        <end position="160"/>
    </location>
</feature>
<dbReference type="PROSITE" id="PS50887">
    <property type="entry name" value="GGDEF"/>
    <property type="match status" value="1"/>
</dbReference>
<organism evidence="3 4">
    <name type="scientific">Oceanicoccus sagamiensis</name>
    <dbReference type="NCBI Taxonomy" id="716816"/>
    <lineage>
        <taxon>Bacteria</taxon>
        <taxon>Pseudomonadati</taxon>
        <taxon>Pseudomonadota</taxon>
        <taxon>Gammaproteobacteria</taxon>
        <taxon>Cellvibrionales</taxon>
        <taxon>Spongiibacteraceae</taxon>
        <taxon>Oceanicoccus</taxon>
    </lineage>
</organism>
<dbReference type="InterPro" id="IPR000160">
    <property type="entry name" value="GGDEF_dom"/>
</dbReference>
<keyword evidence="4" id="KW-1185">Reference proteome</keyword>
<dbReference type="NCBIfam" id="TIGR00254">
    <property type="entry name" value="GGDEF"/>
    <property type="match status" value="1"/>
</dbReference>
<dbReference type="InterPro" id="IPR052163">
    <property type="entry name" value="DGC-Regulatory_Protein"/>
</dbReference>
<dbReference type="PANTHER" id="PTHR46663">
    <property type="entry name" value="DIGUANYLATE CYCLASE DGCT-RELATED"/>
    <property type="match status" value="1"/>
</dbReference>
<accession>A0A1X9NET5</accession>
<dbReference type="InterPro" id="IPR043128">
    <property type="entry name" value="Rev_trsase/Diguanyl_cyclase"/>
</dbReference>
<keyword evidence="1" id="KW-0812">Transmembrane</keyword>
<dbReference type="PANTHER" id="PTHR46663:SF2">
    <property type="entry name" value="GGDEF DOMAIN-CONTAINING PROTEIN"/>
    <property type="match status" value="1"/>
</dbReference>
<reference evidence="3 4" key="1">
    <citation type="submission" date="2016-11" db="EMBL/GenBank/DDBJ databases">
        <title>Trade-off between light-utilization and light-protection in marine flavobacteria.</title>
        <authorList>
            <person name="Kumagai Y."/>
        </authorList>
    </citation>
    <scope>NUCLEOTIDE SEQUENCE [LARGE SCALE GENOMIC DNA]</scope>
    <source>
        <strain evidence="3 4">NBRC 107125</strain>
    </source>
</reference>
<dbReference type="AlphaFoldDB" id="A0A1X9NET5"/>
<dbReference type="STRING" id="716816.BST96_17150"/>
<gene>
    <name evidence="3" type="ORF">BST96_17150</name>
</gene>
<dbReference type="SMART" id="SM00267">
    <property type="entry name" value="GGDEF"/>
    <property type="match status" value="1"/>
</dbReference>
<proteinExistence type="predicted"/>
<evidence type="ECO:0000313" key="3">
    <source>
        <dbReference type="EMBL" id="ARN75681.1"/>
    </source>
</evidence>
<feature type="domain" description="GGDEF" evidence="2">
    <location>
        <begin position="249"/>
        <end position="380"/>
    </location>
</feature>
<dbReference type="SUPFAM" id="SSF55073">
    <property type="entry name" value="Nucleotide cyclase"/>
    <property type="match status" value="1"/>
</dbReference>
<protein>
    <recommendedName>
        <fullName evidence="2">GGDEF domain-containing protein</fullName>
    </recommendedName>
</protein>